<gene>
    <name evidence="1" type="ORF">M408DRAFT_174236</name>
</gene>
<evidence type="ECO:0000313" key="1">
    <source>
        <dbReference type="EMBL" id="KIM19846.1"/>
    </source>
</evidence>
<organism evidence="1 2">
    <name type="scientific">Serendipita vermifera MAFF 305830</name>
    <dbReference type="NCBI Taxonomy" id="933852"/>
    <lineage>
        <taxon>Eukaryota</taxon>
        <taxon>Fungi</taxon>
        <taxon>Dikarya</taxon>
        <taxon>Basidiomycota</taxon>
        <taxon>Agaricomycotina</taxon>
        <taxon>Agaricomycetes</taxon>
        <taxon>Sebacinales</taxon>
        <taxon>Serendipitaceae</taxon>
        <taxon>Serendipita</taxon>
    </lineage>
</organism>
<name>A0A0C3AKL7_SERVB</name>
<dbReference type="EMBL" id="KN824528">
    <property type="protein sequence ID" value="KIM19846.1"/>
    <property type="molecule type" value="Genomic_DNA"/>
</dbReference>
<sequence length="233" mass="26534">MKVMIQKQSLKHLVKSLVWVSSSEAPWDTIHQNRPQFWAVFGKFMQHLEHVDYVQLGFWTRHIDPYPISWQKRNVHLTKDQLIAHWAGSSDEAPAATPRLPLLTSCIPCVPGPMLKVGKKKVREDLSDQGPYIFPNVKAVRLSRGSQWFAAHCPNLEHLEDTGVTIIRRDFDLTLLGRTCTRVRTLETCLAASPKLITEILNYFPALETLVITAPTFNGPGSERQIQASHRTY</sequence>
<dbReference type="AlphaFoldDB" id="A0A0C3AKL7"/>
<protein>
    <recommendedName>
        <fullName evidence="3">F-box domain-containing protein</fullName>
    </recommendedName>
</protein>
<reference evidence="2" key="2">
    <citation type="submission" date="2015-01" db="EMBL/GenBank/DDBJ databases">
        <title>Evolutionary Origins and Diversification of the Mycorrhizal Mutualists.</title>
        <authorList>
            <consortium name="DOE Joint Genome Institute"/>
            <consortium name="Mycorrhizal Genomics Consortium"/>
            <person name="Kohler A."/>
            <person name="Kuo A."/>
            <person name="Nagy L.G."/>
            <person name="Floudas D."/>
            <person name="Copeland A."/>
            <person name="Barry K.W."/>
            <person name="Cichocki N."/>
            <person name="Veneault-Fourrey C."/>
            <person name="LaButti K."/>
            <person name="Lindquist E.A."/>
            <person name="Lipzen A."/>
            <person name="Lundell T."/>
            <person name="Morin E."/>
            <person name="Murat C."/>
            <person name="Riley R."/>
            <person name="Ohm R."/>
            <person name="Sun H."/>
            <person name="Tunlid A."/>
            <person name="Henrissat B."/>
            <person name="Grigoriev I.V."/>
            <person name="Hibbett D.S."/>
            <person name="Martin F."/>
        </authorList>
    </citation>
    <scope>NUCLEOTIDE SEQUENCE [LARGE SCALE GENOMIC DNA]</scope>
    <source>
        <strain evidence="2">MAFF 305830</strain>
    </source>
</reference>
<dbReference type="HOGENOM" id="CLU_1190511_0_0_1"/>
<dbReference type="Proteomes" id="UP000054097">
    <property type="component" value="Unassembled WGS sequence"/>
</dbReference>
<evidence type="ECO:0000313" key="2">
    <source>
        <dbReference type="Proteomes" id="UP000054097"/>
    </source>
</evidence>
<accession>A0A0C3AKL7</accession>
<keyword evidence="2" id="KW-1185">Reference proteome</keyword>
<reference evidence="1 2" key="1">
    <citation type="submission" date="2014-04" db="EMBL/GenBank/DDBJ databases">
        <authorList>
            <consortium name="DOE Joint Genome Institute"/>
            <person name="Kuo A."/>
            <person name="Zuccaro A."/>
            <person name="Kohler A."/>
            <person name="Nagy L.G."/>
            <person name="Floudas D."/>
            <person name="Copeland A."/>
            <person name="Barry K.W."/>
            <person name="Cichocki N."/>
            <person name="Veneault-Fourrey C."/>
            <person name="LaButti K."/>
            <person name="Lindquist E.A."/>
            <person name="Lipzen A."/>
            <person name="Lundell T."/>
            <person name="Morin E."/>
            <person name="Murat C."/>
            <person name="Sun H."/>
            <person name="Tunlid A."/>
            <person name="Henrissat B."/>
            <person name="Grigoriev I.V."/>
            <person name="Hibbett D.S."/>
            <person name="Martin F."/>
            <person name="Nordberg H.P."/>
            <person name="Cantor M.N."/>
            <person name="Hua S.X."/>
        </authorList>
    </citation>
    <scope>NUCLEOTIDE SEQUENCE [LARGE SCALE GENOMIC DNA]</scope>
    <source>
        <strain evidence="1 2">MAFF 305830</strain>
    </source>
</reference>
<proteinExistence type="predicted"/>
<evidence type="ECO:0008006" key="3">
    <source>
        <dbReference type="Google" id="ProtNLM"/>
    </source>
</evidence>